<dbReference type="InterPro" id="IPR051159">
    <property type="entry name" value="Hexapeptide_acetyltransf"/>
</dbReference>
<dbReference type="FunFam" id="2.160.10.10:FF:000008">
    <property type="entry name" value="Maltose O-acetyltransferase"/>
    <property type="match status" value="1"/>
</dbReference>
<evidence type="ECO:0000313" key="6">
    <source>
        <dbReference type="EMBL" id="REE82932.1"/>
    </source>
</evidence>
<dbReference type="OrthoDB" id="9812571at2"/>
<evidence type="ECO:0000256" key="1">
    <source>
        <dbReference type="ARBA" id="ARBA00007274"/>
    </source>
</evidence>
<dbReference type="AlphaFoldDB" id="A0A3D9S2R5"/>
<name>A0A3D9S2R5_9FLAO</name>
<dbReference type="Proteomes" id="UP000256429">
    <property type="component" value="Unassembled WGS sequence"/>
</dbReference>
<dbReference type="PANTHER" id="PTHR23416:SF23">
    <property type="entry name" value="ACETYLTRANSFERASE C18B11.09C-RELATED"/>
    <property type="match status" value="1"/>
</dbReference>
<dbReference type="RefSeq" id="WP_115877632.1">
    <property type="nucleotide sequence ID" value="NZ_QTTQ01000009.1"/>
</dbReference>
<proteinExistence type="inferred from homology"/>
<evidence type="ECO:0000256" key="2">
    <source>
        <dbReference type="ARBA" id="ARBA00022679"/>
    </source>
</evidence>
<dbReference type="PANTHER" id="PTHR23416">
    <property type="entry name" value="SIALIC ACID SYNTHASE-RELATED"/>
    <property type="match status" value="1"/>
</dbReference>
<dbReference type="Pfam" id="PF12464">
    <property type="entry name" value="Mac"/>
    <property type="match status" value="1"/>
</dbReference>
<dbReference type="Pfam" id="PF00132">
    <property type="entry name" value="Hexapep"/>
    <property type="match status" value="1"/>
</dbReference>
<dbReference type="InterPro" id="IPR001451">
    <property type="entry name" value="Hexapep"/>
</dbReference>
<dbReference type="Pfam" id="PF14602">
    <property type="entry name" value="Hexapep_2"/>
    <property type="match status" value="1"/>
</dbReference>
<dbReference type="InterPro" id="IPR018357">
    <property type="entry name" value="Hexapep_transf_CS"/>
</dbReference>
<keyword evidence="7" id="KW-1185">Reference proteome</keyword>
<evidence type="ECO:0000313" key="7">
    <source>
        <dbReference type="Proteomes" id="UP000256429"/>
    </source>
</evidence>
<keyword evidence="3" id="KW-0677">Repeat</keyword>
<dbReference type="InterPro" id="IPR011004">
    <property type="entry name" value="Trimer_LpxA-like_sf"/>
</dbReference>
<sequence length="185" mass="20230">MTEKEKMLSGKLYNASDAELSLERHNARLLFQKINSIGDANKEERNKLFYELFGEVGDSLWIEPPFYCDYGYNISLGDNVFFNFNCCILDVMPVEIGNNVLIGPNVQIYTATHPINAKERATMLEFAKPIKIGNDVWIGGGAIICPGVTIGNGVVIGAGAVVTKNVSDNVFVAGNPAKEIKKIAN</sequence>
<keyword evidence="4" id="KW-0012">Acyltransferase</keyword>
<accession>A0A3D9S2R5</accession>
<organism evidence="6 7">
    <name type="scientific">Lutibacter oceani</name>
    <dbReference type="NCBI Taxonomy" id="1853311"/>
    <lineage>
        <taxon>Bacteria</taxon>
        <taxon>Pseudomonadati</taxon>
        <taxon>Bacteroidota</taxon>
        <taxon>Flavobacteriia</taxon>
        <taxon>Flavobacteriales</taxon>
        <taxon>Flavobacteriaceae</taxon>
        <taxon>Lutibacter</taxon>
    </lineage>
</organism>
<dbReference type="InterPro" id="IPR024688">
    <property type="entry name" value="Mac_dom"/>
</dbReference>
<evidence type="ECO:0000256" key="4">
    <source>
        <dbReference type="ARBA" id="ARBA00023315"/>
    </source>
</evidence>
<comment type="similarity">
    <text evidence="1">Belongs to the transferase hexapeptide repeat family.</text>
</comment>
<gene>
    <name evidence="6" type="ORF">BX611_0208</name>
</gene>
<dbReference type="SMART" id="SM01266">
    <property type="entry name" value="Mac"/>
    <property type="match status" value="1"/>
</dbReference>
<dbReference type="SUPFAM" id="SSF51161">
    <property type="entry name" value="Trimeric LpxA-like enzymes"/>
    <property type="match status" value="1"/>
</dbReference>
<dbReference type="GO" id="GO:0016413">
    <property type="term" value="F:O-acetyltransferase activity"/>
    <property type="evidence" value="ECO:0007669"/>
    <property type="project" value="UniProtKB-ARBA"/>
</dbReference>
<protein>
    <submittedName>
        <fullName evidence="6">Maltose O-acetyltransferase</fullName>
    </submittedName>
</protein>
<evidence type="ECO:0000256" key="3">
    <source>
        <dbReference type="ARBA" id="ARBA00022737"/>
    </source>
</evidence>
<dbReference type="EMBL" id="QTTQ01000009">
    <property type="protein sequence ID" value="REE82932.1"/>
    <property type="molecule type" value="Genomic_DNA"/>
</dbReference>
<feature type="domain" description="Maltose/galactoside acetyltransferase" evidence="5">
    <location>
        <begin position="4"/>
        <end position="58"/>
    </location>
</feature>
<evidence type="ECO:0000259" key="5">
    <source>
        <dbReference type="SMART" id="SM01266"/>
    </source>
</evidence>
<dbReference type="Gene3D" id="2.160.10.10">
    <property type="entry name" value="Hexapeptide repeat proteins"/>
    <property type="match status" value="1"/>
</dbReference>
<comment type="caution">
    <text evidence="6">The sequence shown here is derived from an EMBL/GenBank/DDBJ whole genome shotgun (WGS) entry which is preliminary data.</text>
</comment>
<reference evidence="6 7" key="1">
    <citation type="submission" date="2018-08" db="EMBL/GenBank/DDBJ databases">
        <title>Genomic Encyclopedia of Type Strains, Phase III (KMG-III): the genomes of soil and plant-associated and newly described type strains.</title>
        <authorList>
            <person name="Whitman W."/>
        </authorList>
    </citation>
    <scope>NUCLEOTIDE SEQUENCE [LARGE SCALE GENOMIC DNA]</scope>
    <source>
        <strain evidence="6 7">325-5</strain>
    </source>
</reference>
<dbReference type="CDD" id="cd03357">
    <property type="entry name" value="LbH_MAT_GAT"/>
    <property type="match status" value="1"/>
</dbReference>
<dbReference type="PROSITE" id="PS00101">
    <property type="entry name" value="HEXAPEP_TRANSFERASES"/>
    <property type="match status" value="1"/>
</dbReference>
<keyword evidence="2 6" id="KW-0808">Transferase</keyword>